<dbReference type="EMBL" id="LKTM01000017">
    <property type="protein sequence ID" value="KQH80575.1"/>
    <property type="molecule type" value="Genomic_DNA"/>
</dbReference>
<name>A0A0Q2MLF5_MYCGO</name>
<evidence type="ECO:0000313" key="2">
    <source>
        <dbReference type="Proteomes" id="UP000051677"/>
    </source>
</evidence>
<proteinExistence type="predicted"/>
<dbReference type="Proteomes" id="UP000051677">
    <property type="component" value="Unassembled WGS sequence"/>
</dbReference>
<accession>A0A0Q2MLF5</accession>
<dbReference type="AlphaFoldDB" id="A0A0Q2MLF5"/>
<evidence type="ECO:0000313" key="1">
    <source>
        <dbReference type="EMBL" id="KQH80575.1"/>
    </source>
</evidence>
<organism evidence="1 2">
    <name type="scientific">Mycobacterium gordonae</name>
    <dbReference type="NCBI Taxonomy" id="1778"/>
    <lineage>
        <taxon>Bacteria</taxon>
        <taxon>Bacillati</taxon>
        <taxon>Actinomycetota</taxon>
        <taxon>Actinomycetes</taxon>
        <taxon>Mycobacteriales</taxon>
        <taxon>Mycobacteriaceae</taxon>
        <taxon>Mycobacterium</taxon>
    </lineage>
</organism>
<protein>
    <submittedName>
        <fullName evidence="1">Uncharacterized protein</fullName>
    </submittedName>
</protein>
<gene>
    <name evidence="1" type="ORF">AO501_08070</name>
</gene>
<reference evidence="1 2" key="1">
    <citation type="submission" date="2015-10" db="EMBL/GenBank/DDBJ databases">
        <title>Mycobacterium gordonae draft genome assembly.</title>
        <authorList>
            <person name="Ustinova V."/>
            <person name="Smirnova T."/>
            <person name="Blagodatskikh K."/>
            <person name="Varlamov D."/>
            <person name="Larionova E."/>
            <person name="Chernousova L."/>
        </authorList>
    </citation>
    <scope>NUCLEOTIDE SEQUENCE [LARGE SCALE GENOMIC DNA]</scope>
    <source>
        <strain evidence="1 2">CTRI 14-8773</strain>
    </source>
</reference>
<comment type="caution">
    <text evidence="1">The sequence shown here is derived from an EMBL/GenBank/DDBJ whole genome shotgun (WGS) entry which is preliminary data.</text>
</comment>
<dbReference type="RefSeq" id="WP_055576554.1">
    <property type="nucleotide sequence ID" value="NZ_LKTM01000017.1"/>
</dbReference>
<sequence length="114" mass="12623">METDGYGRFWVGRGSDRIMVRLNRYALAASLHGRQLAPWVRALHGCDNPACVRVSLPGEVGLLHIVGGTQRDNIVMMTRAGPNILPARWSRITSLALEPNPRRLLIEAEDLHSG</sequence>